<accession>A0ABT0PUX2</accession>
<proteinExistence type="predicted"/>
<name>A0ABT0PUX2_9FLAO</name>
<sequence>MRFTLLFILTAILFGCNSKKEKQTGLEKIEAYKGPIIDMHIHADIERDLPPISLGLCPPFSTLIENFDPQNKFEDVWNEKFAHPQCENPLMSPKSYNEYLTGVETQLKNHNIVAVASGSITNILEWKSKFPKQIIPSLEFRINRDSITPNQMKLLIEENGIMVIGEISNQYGGIAPNDPRMFPYYEVAEEMDIPVAIHLGSGIPGTPYMGYPDYEAKLSNPLLLEDVLKKFPKLRVSVMHYGEPFIDEMITMLYHYPQLYIDIGGIQWAYPKNYFYEYHLKKLILAGFGKRIMFGSDMIIWPELIAHSVDIINETPFLSYEQKADIFYNNASRFLRLEGNTN</sequence>
<keyword evidence="1" id="KW-0456">Lyase</keyword>
<dbReference type="Gene3D" id="3.20.20.140">
    <property type="entry name" value="Metal-dependent hydrolases"/>
    <property type="match status" value="1"/>
</dbReference>
<evidence type="ECO:0000313" key="3">
    <source>
        <dbReference type="EMBL" id="MCL6274507.1"/>
    </source>
</evidence>
<dbReference type="InterPro" id="IPR006680">
    <property type="entry name" value="Amidohydro-rel"/>
</dbReference>
<dbReference type="PROSITE" id="PS51257">
    <property type="entry name" value="PROKAR_LIPOPROTEIN"/>
    <property type="match status" value="1"/>
</dbReference>
<dbReference type="SUPFAM" id="SSF51556">
    <property type="entry name" value="Metallo-dependent hydrolases"/>
    <property type="match status" value="1"/>
</dbReference>
<organism evidence="3 4">
    <name type="scientific">Flagellimonas spongiicola</name>
    <dbReference type="NCBI Taxonomy" id="2942208"/>
    <lineage>
        <taxon>Bacteria</taxon>
        <taxon>Pseudomonadati</taxon>
        <taxon>Bacteroidota</taxon>
        <taxon>Flavobacteriia</taxon>
        <taxon>Flavobacteriales</taxon>
        <taxon>Flavobacteriaceae</taxon>
        <taxon>Flagellimonas</taxon>
    </lineage>
</organism>
<dbReference type="Pfam" id="PF04909">
    <property type="entry name" value="Amidohydro_2"/>
    <property type="match status" value="1"/>
</dbReference>
<dbReference type="InterPro" id="IPR032465">
    <property type="entry name" value="ACMSD"/>
</dbReference>
<dbReference type="PANTHER" id="PTHR21240">
    <property type="entry name" value="2-AMINO-3-CARBOXYLMUCONATE-6-SEMIALDEHYDE DECARBOXYLASE"/>
    <property type="match status" value="1"/>
</dbReference>
<dbReference type="InterPro" id="IPR032466">
    <property type="entry name" value="Metal_Hydrolase"/>
</dbReference>
<keyword evidence="4" id="KW-1185">Reference proteome</keyword>
<dbReference type="PANTHER" id="PTHR21240:SF28">
    <property type="entry name" value="ISO-OROTATE DECARBOXYLASE (EUROFUNG)"/>
    <property type="match status" value="1"/>
</dbReference>
<dbReference type="EMBL" id="JAMFMA010000002">
    <property type="protein sequence ID" value="MCL6274507.1"/>
    <property type="molecule type" value="Genomic_DNA"/>
</dbReference>
<evidence type="ECO:0000313" key="4">
    <source>
        <dbReference type="Proteomes" id="UP001203607"/>
    </source>
</evidence>
<reference evidence="3 4" key="1">
    <citation type="submission" date="2022-05" db="EMBL/GenBank/DDBJ databases">
        <authorList>
            <person name="Park J.-S."/>
        </authorList>
    </citation>
    <scope>NUCLEOTIDE SEQUENCE [LARGE SCALE GENOMIC DNA]</scope>
    <source>
        <strain evidence="3 4">2012CJ35-5</strain>
    </source>
</reference>
<evidence type="ECO:0000256" key="1">
    <source>
        <dbReference type="ARBA" id="ARBA00023239"/>
    </source>
</evidence>
<comment type="caution">
    <text evidence="3">The sequence shown here is derived from an EMBL/GenBank/DDBJ whole genome shotgun (WGS) entry which is preliminary data.</text>
</comment>
<dbReference type="Proteomes" id="UP001203607">
    <property type="component" value="Unassembled WGS sequence"/>
</dbReference>
<evidence type="ECO:0000259" key="2">
    <source>
        <dbReference type="Pfam" id="PF04909"/>
    </source>
</evidence>
<gene>
    <name evidence="3" type="ORF">M3P19_10825</name>
</gene>
<dbReference type="RefSeq" id="WP_249657684.1">
    <property type="nucleotide sequence ID" value="NZ_JAMFMA010000002.1"/>
</dbReference>
<feature type="domain" description="Amidohydrolase-related" evidence="2">
    <location>
        <begin position="37"/>
        <end position="337"/>
    </location>
</feature>
<protein>
    <submittedName>
        <fullName evidence="3">Amidohydrolase family protein</fullName>
    </submittedName>
</protein>